<dbReference type="PIRSF" id="PIRSF018266">
    <property type="entry name" value="FecR"/>
    <property type="match status" value="1"/>
</dbReference>
<organism evidence="4 5">
    <name type="scientific">Seonamhaeicola algicola</name>
    <dbReference type="NCBI Taxonomy" id="1719036"/>
    <lineage>
        <taxon>Bacteria</taxon>
        <taxon>Pseudomonadati</taxon>
        <taxon>Bacteroidota</taxon>
        <taxon>Flavobacteriia</taxon>
        <taxon>Flavobacteriales</taxon>
        <taxon>Flavobacteriaceae</taxon>
    </lineage>
</organism>
<evidence type="ECO:0000313" key="5">
    <source>
        <dbReference type="Proteomes" id="UP000321790"/>
    </source>
</evidence>
<dbReference type="EMBL" id="VOSC01000025">
    <property type="protein sequence ID" value="TXE09711.1"/>
    <property type="molecule type" value="Genomic_DNA"/>
</dbReference>
<dbReference type="PANTHER" id="PTHR30273:SF2">
    <property type="entry name" value="PROTEIN FECR"/>
    <property type="match status" value="1"/>
</dbReference>
<dbReference type="InterPro" id="IPR012373">
    <property type="entry name" value="Ferrdict_sens_TM"/>
</dbReference>
<keyword evidence="1" id="KW-1133">Transmembrane helix</keyword>
<feature type="domain" description="FecR protein" evidence="2">
    <location>
        <begin position="161"/>
        <end position="254"/>
    </location>
</feature>
<dbReference type="Pfam" id="PF04773">
    <property type="entry name" value="FecR"/>
    <property type="match status" value="1"/>
</dbReference>
<dbReference type="PANTHER" id="PTHR30273">
    <property type="entry name" value="PERIPLASMIC SIGNAL SENSOR AND SIGMA FACTOR ACTIVATOR FECR-RELATED"/>
    <property type="match status" value="1"/>
</dbReference>
<gene>
    <name evidence="4" type="ORF">FUA26_09485</name>
</gene>
<dbReference type="InterPro" id="IPR032508">
    <property type="entry name" value="FecR_C"/>
</dbReference>
<sequence length="373" mass="42255">MNKKLIYKYLNNKASETEIQKIYNWIETSENNKQEFIALKKAWAMAPAENLTSKTIALKQLQAKIKKKPTFTTQTILKYAAAVVLLISVSFYFKNHYSNTPIENEVVLELGNGNTQKLTNTTTNKVITDTEGHVLGKQQANQIVYTNTEPITNNATYNTLKVPYGKTFRVVLSDSTIVHLNAGSTLKYPVQFAGLNNRKVTLTGEAFFEVTKDKAHPFIVETNNINIEVLGTKFNLSTYNNDDFAHCELMEGAVLVSETNNPKNTMHLAPNLQAKWSKTTKTFKLNTIDINNHISWIHGELIFKNMPFPEMLKKLERAYNVTITNNSKTLAQQQFTGSVNVKDDVTNILNLLKIDTPFNYSIKNKTIKITQPH</sequence>
<reference evidence="5" key="1">
    <citation type="submission" date="2019-08" db="EMBL/GenBank/DDBJ databases">
        <title>Seonamhaeicola sediminis sp. nov., isolated from marine sediment.</title>
        <authorList>
            <person name="Cao W.R."/>
        </authorList>
    </citation>
    <scope>NUCLEOTIDE SEQUENCE [LARGE SCALE GENOMIC DNA]</scope>
    <source>
        <strain evidence="5">Gy8</strain>
    </source>
</reference>
<dbReference type="FunFam" id="2.60.120.1440:FF:000001">
    <property type="entry name" value="Putative anti-sigma factor"/>
    <property type="match status" value="1"/>
</dbReference>
<keyword evidence="5" id="KW-1185">Reference proteome</keyword>
<proteinExistence type="predicted"/>
<feature type="transmembrane region" description="Helical" evidence="1">
    <location>
        <begin position="76"/>
        <end position="93"/>
    </location>
</feature>
<dbReference type="Pfam" id="PF16344">
    <property type="entry name" value="FecR_C"/>
    <property type="match status" value="1"/>
</dbReference>
<accession>A0A5C7AN12</accession>
<dbReference type="OrthoDB" id="651134at2"/>
<dbReference type="Proteomes" id="UP000321790">
    <property type="component" value="Unassembled WGS sequence"/>
</dbReference>
<evidence type="ECO:0000313" key="4">
    <source>
        <dbReference type="EMBL" id="TXE09711.1"/>
    </source>
</evidence>
<dbReference type="InterPro" id="IPR006860">
    <property type="entry name" value="FecR"/>
</dbReference>
<protein>
    <submittedName>
        <fullName evidence="4">FecR family protein</fullName>
    </submittedName>
</protein>
<dbReference type="Gene3D" id="2.60.120.1440">
    <property type="match status" value="1"/>
</dbReference>
<dbReference type="Gene3D" id="3.55.50.30">
    <property type="match status" value="1"/>
</dbReference>
<evidence type="ECO:0000259" key="2">
    <source>
        <dbReference type="Pfam" id="PF04773"/>
    </source>
</evidence>
<keyword evidence="1" id="KW-0472">Membrane</keyword>
<name>A0A5C7AN12_9FLAO</name>
<evidence type="ECO:0000259" key="3">
    <source>
        <dbReference type="Pfam" id="PF16344"/>
    </source>
</evidence>
<keyword evidence="1" id="KW-0812">Transmembrane</keyword>
<evidence type="ECO:0000256" key="1">
    <source>
        <dbReference type="SAM" id="Phobius"/>
    </source>
</evidence>
<comment type="caution">
    <text evidence="4">The sequence shown here is derived from an EMBL/GenBank/DDBJ whole genome shotgun (WGS) entry which is preliminary data.</text>
</comment>
<dbReference type="RefSeq" id="WP_147134976.1">
    <property type="nucleotide sequence ID" value="NZ_VOSC01000025.1"/>
</dbReference>
<dbReference type="AlphaFoldDB" id="A0A5C7AN12"/>
<dbReference type="GO" id="GO:0016989">
    <property type="term" value="F:sigma factor antagonist activity"/>
    <property type="evidence" value="ECO:0007669"/>
    <property type="project" value="TreeGrafter"/>
</dbReference>
<feature type="domain" description="Protein FecR C-terminal" evidence="3">
    <location>
        <begin position="300"/>
        <end position="369"/>
    </location>
</feature>